<protein>
    <submittedName>
        <fullName evidence="5">Site-specific integrase</fullName>
    </submittedName>
</protein>
<proteinExistence type="inferred from homology"/>
<dbReference type="AlphaFoldDB" id="A0A4Q1JRL1"/>
<keyword evidence="6" id="KW-1185">Reference proteome</keyword>
<comment type="similarity">
    <text evidence="1">Belongs to the 'phage' integrase family.</text>
</comment>
<keyword evidence="3" id="KW-0233">DNA recombination</keyword>
<evidence type="ECO:0000256" key="2">
    <source>
        <dbReference type="ARBA" id="ARBA00023125"/>
    </source>
</evidence>
<name>A0A4Q1JRL1_9BACT</name>
<evidence type="ECO:0000313" key="5">
    <source>
        <dbReference type="EMBL" id="RXQ97425.1"/>
    </source>
</evidence>
<dbReference type="CDD" id="cd01185">
    <property type="entry name" value="INTN1_C_like"/>
    <property type="match status" value="1"/>
</dbReference>
<dbReference type="Pfam" id="PF00589">
    <property type="entry name" value="Phage_integrase"/>
    <property type="match status" value="1"/>
</dbReference>
<comment type="caution">
    <text evidence="5">The sequence shown here is derived from an EMBL/GenBank/DDBJ whole genome shotgun (WGS) entry which is preliminary data.</text>
</comment>
<sequence>MYIYEAFVATMLQPGLFKALNMASVKIVFYKHKVLDDGTSPIVLQIIHKRIRRIHSLKYSCKIDEWDDNQKIIKSKDKSQKHFIREMNMHFEESLLKVKKIILELEREAKNYTVDDIISKLKGVDSASVLDFIEKRIEELYKQKKDGNAQAYKNHYGVIGQFIKSKDFTFDQMTYKWLKKFETYLISRGNSTNGISFQMRTLRAIYNRAIKEKLAKKENYPFDDYKIHSTKTQKRALKKEEIIKIRDLDLTGKPAVERARDIFMFSFYCMGMSFVDIAYLKVEDIRNGRLYYSRQKTSQQYNFELLPPAMEIIKKYSDLRNPDEYVFPIIDPDNDDPYRSYQTQRQKTNHKLKDVAKLLEISTSLTSYVARHSWATIAKRSGVPTAVISEGLGHTTEKTTQIYLDSFENEVLDAANRLITL</sequence>
<dbReference type="PANTHER" id="PTHR30349:SF64">
    <property type="entry name" value="PROPHAGE INTEGRASE INTD-RELATED"/>
    <property type="match status" value="1"/>
</dbReference>
<dbReference type="Pfam" id="PF13102">
    <property type="entry name" value="Phage_int_SAM_5"/>
    <property type="match status" value="1"/>
</dbReference>
<dbReference type="PROSITE" id="PS51898">
    <property type="entry name" value="TYR_RECOMBINASE"/>
    <property type="match status" value="1"/>
</dbReference>
<gene>
    <name evidence="5" type="ORF">EO244_00620</name>
</gene>
<dbReference type="EMBL" id="SAXA01000001">
    <property type="protein sequence ID" value="RXQ97425.1"/>
    <property type="molecule type" value="Genomic_DNA"/>
</dbReference>
<dbReference type="Gene3D" id="1.10.150.130">
    <property type="match status" value="1"/>
</dbReference>
<dbReference type="Pfam" id="PF17293">
    <property type="entry name" value="Arm-DNA-bind_5"/>
    <property type="match status" value="1"/>
</dbReference>
<evidence type="ECO:0000256" key="1">
    <source>
        <dbReference type="ARBA" id="ARBA00008857"/>
    </source>
</evidence>
<dbReference type="InterPro" id="IPR035386">
    <property type="entry name" value="Arm-DNA-bind_5"/>
</dbReference>
<feature type="domain" description="Tyr recombinase" evidence="4">
    <location>
        <begin position="232"/>
        <end position="416"/>
    </location>
</feature>
<dbReference type="GO" id="GO:0003677">
    <property type="term" value="F:DNA binding"/>
    <property type="evidence" value="ECO:0007669"/>
    <property type="project" value="UniProtKB-KW"/>
</dbReference>
<dbReference type="InterPro" id="IPR050090">
    <property type="entry name" value="Tyrosine_recombinase_XerCD"/>
</dbReference>
<dbReference type="InterPro" id="IPR010998">
    <property type="entry name" value="Integrase_recombinase_N"/>
</dbReference>
<dbReference type="InterPro" id="IPR002104">
    <property type="entry name" value="Integrase_catalytic"/>
</dbReference>
<dbReference type="Proteomes" id="UP000289703">
    <property type="component" value="Unassembled WGS sequence"/>
</dbReference>
<dbReference type="InterPro" id="IPR025269">
    <property type="entry name" value="SAM-like_dom"/>
</dbReference>
<evidence type="ECO:0000313" key="6">
    <source>
        <dbReference type="Proteomes" id="UP000289703"/>
    </source>
</evidence>
<evidence type="ECO:0000259" key="4">
    <source>
        <dbReference type="PROSITE" id="PS51898"/>
    </source>
</evidence>
<dbReference type="Gene3D" id="1.10.443.10">
    <property type="entry name" value="Intergrase catalytic core"/>
    <property type="match status" value="1"/>
</dbReference>
<organism evidence="5 6">
    <name type="scientific">Ancylomarina salipaludis</name>
    <dbReference type="NCBI Taxonomy" id="2501299"/>
    <lineage>
        <taxon>Bacteria</taxon>
        <taxon>Pseudomonadati</taxon>
        <taxon>Bacteroidota</taxon>
        <taxon>Bacteroidia</taxon>
        <taxon>Marinilabiliales</taxon>
        <taxon>Marinifilaceae</taxon>
        <taxon>Ancylomarina</taxon>
    </lineage>
</organism>
<dbReference type="InterPro" id="IPR011010">
    <property type="entry name" value="DNA_brk_join_enz"/>
</dbReference>
<accession>A0A4Q1JRL1</accession>
<dbReference type="OrthoDB" id="1112270at2"/>
<dbReference type="PANTHER" id="PTHR30349">
    <property type="entry name" value="PHAGE INTEGRASE-RELATED"/>
    <property type="match status" value="1"/>
</dbReference>
<keyword evidence="2" id="KW-0238">DNA-binding</keyword>
<reference evidence="5 6" key="1">
    <citation type="submission" date="2019-01" db="EMBL/GenBank/DDBJ databases">
        <title>Ancylomarina salipaludis sp. nov., isolated from a salt marsh.</title>
        <authorList>
            <person name="Yoon J.-H."/>
        </authorList>
    </citation>
    <scope>NUCLEOTIDE SEQUENCE [LARGE SCALE GENOMIC DNA]</scope>
    <source>
        <strain evidence="5 6">SHSM-M15</strain>
    </source>
</reference>
<evidence type="ECO:0000256" key="3">
    <source>
        <dbReference type="ARBA" id="ARBA00023172"/>
    </source>
</evidence>
<dbReference type="InterPro" id="IPR013762">
    <property type="entry name" value="Integrase-like_cat_sf"/>
</dbReference>
<dbReference type="SUPFAM" id="SSF56349">
    <property type="entry name" value="DNA breaking-rejoining enzymes"/>
    <property type="match status" value="1"/>
</dbReference>
<dbReference type="GO" id="GO:0015074">
    <property type="term" value="P:DNA integration"/>
    <property type="evidence" value="ECO:0007669"/>
    <property type="project" value="InterPro"/>
</dbReference>
<dbReference type="GO" id="GO:0006310">
    <property type="term" value="P:DNA recombination"/>
    <property type="evidence" value="ECO:0007669"/>
    <property type="project" value="UniProtKB-KW"/>
</dbReference>